<evidence type="ECO:0000313" key="3">
    <source>
        <dbReference type="Proteomes" id="UP001524642"/>
    </source>
</evidence>
<evidence type="ECO:0000256" key="1">
    <source>
        <dbReference type="SAM" id="SignalP"/>
    </source>
</evidence>
<dbReference type="EMBL" id="JANJOU010000003">
    <property type="protein sequence ID" value="MCR0981515.1"/>
    <property type="molecule type" value="Genomic_DNA"/>
</dbReference>
<comment type="caution">
    <text evidence="2">The sequence shown here is derived from an EMBL/GenBank/DDBJ whole genome shotgun (WGS) entry which is preliminary data.</text>
</comment>
<gene>
    <name evidence="2" type="ORF">NRP21_05590</name>
</gene>
<accession>A0ABT1X089</accession>
<sequence>MKSLRLAILPALALAGGLAACAPYPAEGYYTVPPPAVATVPPTYRNDSMPAYVGQAPVAAAPAVPYAAAVDPYCREAYANAAGTQQQAAMTGTYADAARAQRSADFYRRDCR</sequence>
<evidence type="ECO:0000313" key="2">
    <source>
        <dbReference type="EMBL" id="MCR0981515.1"/>
    </source>
</evidence>
<keyword evidence="3" id="KW-1185">Reference proteome</keyword>
<dbReference type="PROSITE" id="PS51257">
    <property type="entry name" value="PROKAR_LIPOPROTEIN"/>
    <property type="match status" value="1"/>
</dbReference>
<keyword evidence="1" id="KW-0732">Signal</keyword>
<dbReference type="Proteomes" id="UP001524642">
    <property type="component" value="Unassembled WGS sequence"/>
</dbReference>
<protein>
    <recommendedName>
        <fullName evidence="4">Glycine zipper family protein</fullName>
    </recommendedName>
</protein>
<dbReference type="RefSeq" id="WP_257715190.1">
    <property type="nucleotide sequence ID" value="NZ_JANJOU010000003.1"/>
</dbReference>
<name>A0ABT1X089_9PROT</name>
<organism evidence="2 3">
    <name type="scientific">Roseomonas populi</name>
    <dbReference type="NCBI Taxonomy" id="3121582"/>
    <lineage>
        <taxon>Bacteria</taxon>
        <taxon>Pseudomonadati</taxon>
        <taxon>Pseudomonadota</taxon>
        <taxon>Alphaproteobacteria</taxon>
        <taxon>Acetobacterales</taxon>
        <taxon>Roseomonadaceae</taxon>
        <taxon>Roseomonas</taxon>
    </lineage>
</organism>
<proteinExistence type="predicted"/>
<evidence type="ECO:0008006" key="4">
    <source>
        <dbReference type="Google" id="ProtNLM"/>
    </source>
</evidence>
<feature type="chain" id="PRO_5046034944" description="Glycine zipper family protein" evidence="1">
    <location>
        <begin position="23"/>
        <end position="112"/>
    </location>
</feature>
<feature type="signal peptide" evidence="1">
    <location>
        <begin position="1"/>
        <end position="22"/>
    </location>
</feature>
<reference evidence="2 3" key="1">
    <citation type="submission" date="2022-06" db="EMBL/GenBank/DDBJ databases">
        <title>Roseomonas CN29.</title>
        <authorList>
            <person name="Cheng Y."/>
            <person name="He X."/>
        </authorList>
    </citation>
    <scope>NUCLEOTIDE SEQUENCE [LARGE SCALE GENOMIC DNA]</scope>
    <source>
        <strain evidence="2 3">CN29</strain>
    </source>
</reference>